<keyword evidence="2" id="KW-1003">Cell membrane</keyword>
<sequence length="450" mass="50656">MLERLKKLLSIFKNMHFQSLLGNAVMAGFGMITLALLYRGLSVTDLGIYIFFLAAIGLIDTLRAGFLTITFVKFYSGTEKERAEVVAGSAWVIALLITLLLVLLNIPAYFIADHVSNEGLAVFLRYFALISVITLPSFMANCVVQADKRFDRLLWLRVMTQGSFTLIVFILFILEKLSLDSVLLGYCISFFVSGILVLILKWTMIRSVVNAERPTVLELFHFGKYSMGTNIGSNLFNVTNTFIINFFIGPAALAMYNLGGKLIQLIEIPLSSFAASGMPILSLHYNRNEKEEMMYTLKKLIGMLTIALVPIVLFALIFAEPIISLIAGKGYVNNEAPNLFRMFMVIALLYPADRFFALALDVIHQPKVNFYKIIVMLIVNVIAVFIGMSIYHSIYTIAIASVFPTVIAILMTYYPLYKYAKFSFWGIFVIGYKEIVVFLKQLKRSFLTRG</sequence>
<feature type="transmembrane region" description="Helical" evidence="6">
    <location>
        <begin position="90"/>
        <end position="111"/>
    </location>
</feature>
<dbReference type="InterPro" id="IPR002797">
    <property type="entry name" value="Polysacc_synth"/>
</dbReference>
<feature type="transmembrane region" description="Helical" evidence="6">
    <location>
        <begin position="235"/>
        <end position="256"/>
    </location>
</feature>
<dbReference type="Proteomes" id="UP000636110">
    <property type="component" value="Unassembled WGS sequence"/>
</dbReference>
<evidence type="ECO:0000256" key="5">
    <source>
        <dbReference type="ARBA" id="ARBA00023136"/>
    </source>
</evidence>
<dbReference type="PANTHER" id="PTHR30250:SF11">
    <property type="entry name" value="O-ANTIGEN TRANSPORTER-RELATED"/>
    <property type="match status" value="1"/>
</dbReference>
<feature type="transmembrane region" description="Helical" evidence="6">
    <location>
        <begin position="370"/>
        <end position="391"/>
    </location>
</feature>
<gene>
    <name evidence="7" type="ORF">GM920_05775</name>
</gene>
<dbReference type="RefSeq" id="WP_182954326.1">
    <property type="nucleotide sequence ID" value="NZ_WNXC01000001.1"/>
</dbReference>
<dbReference type="InterPro" id="IPR050833">
    <property type="entry name" value="Poly_Biosynth_Transport"/>
</dbReference>
<dbReference type="EMBL" id="WNXC01000001">
    <property type="protein sequence ID" value="MBB2148416.1"/>
    <property type="molecule type" value="Genomic_DNA"/>
</dbReference>
<proteinExistence type="predicted"/>
<reference evidence="7 8" key="1">
    <citation type="submission" date="2019-11" db="EMBL/GenBank/DDBJ databases">
        <title>Description of Pedobacter sp. LMG 31462T.</title>
        <authorList>
            <person name="Carlier A."/>
            <person name="Qi S."/>
            <person name="Vandamme P."/>
        </authorList>
    </citation>
    <scope>NUCLEOTIDE SEQUENCE [LARGE SCALE GENOMIC DNA]</scope>
    <source>
        <strain evidence="7 8">LMG 31462</strain>
    </source>
</reference>
<evidence type="ECO:0000313" key="7">
    <source>
        <dbReference type="EMBL" id="MBB2148416.1"/>
    </source>
</evidence>
<feature type="transmembrane region" description="Helical" evidence="6">
    <location>
        <begin position="339"/>
        <end position="363"/>
    </location>
</feature>
<feature type="transmembrane region" description="Helical" evidence="6">
    <location>
        <begin position="304"/>
        <end position="327"/>
    </location>
</feature>
<keyword evidence="5 6" id="KW-0472">Membrane</keyword>
<keyword evidence="8" id="KW-1185">Reference proteome</keyword>
<feature type="transmembrane region" description="Helical" evidence="6">
    <location>
        <begin position="397"/>
        <end position="416"/>
    </location>
</feature>
<feature type="transmembrane region" description="Helical" evidence="6">
    <location>
        <begin position="46"/>
        <end position="69"/>
    </location>
</feature>
<evidence type="ECO:0000313" key="8">
    <source>
        <dbReference type="Proteomes" id="UP000636110"/>
    </source>
</evidence>
<evidence type="ECO:0000256" key="3">
    <source>
        <dbReference type="ARBA" id="ARBA00022692"/>
    </source>
</evidence>
<dbReference type="Pfam" id="PF01943">
    <property type="entry name" value="Polysacc_synt"/>
    <property type="match status" value="1"/>
</dbReference>
<dbReference type="PANTHER" id="PTHR30250">
    <property type="entry name" value="PST FAMILY PREDICTED COLANIC ACID TRANSPORTER"/>
    <property type="match status" value="1"/>
</dbReference>
<accession>A0ABR6ET26</accession>
<feature type="transmembrane region" description="Helical" evidence="6">
    <location>
        <begin position="262"/>
        <end position="283"/>
    </location>
</feature>
<keyword evidence="4 6" id="KW-1133">Transmembrane helix</keyword>
<protein>
    <submittedName>
        <fullName evidence="7">Oligosaccharide flippase family protein</fullName>
    </submittedName>
</protein>
<feature type="transmembrane region" description="Helical" evidence="6">
    <location>
        <begin position="154"/>
        <end position="175"/>
    </location>
</feature>
<evidence type="ECO:0000256" key="6">
    <source>
        <dbReference type="SAM" id="Phobius"/>
    </source>
</evidence>
<feature type="transmembrane region" description="Helical" evidence="6">
    <location>
        <begin position="181"/>
        <end position="200"/>
    </location>
</feature>
<keyword evidence="3 6" id="KW-0812">Transmembrane</keyword>
<comment type="subcellular location">
    <subcellularLocation>
        <location evidence="1">Cell membrane</location>
        <topology evidence="1">Multi-pass membrane protein</topology>
    </subcellularLocation>
</comment>
<feature type="transmembrane region" description="Helical" evidence="6">
    <location>
        <begin position="123"/>
        <end position="142"/>
    </location>
</feature>
<name>A0ABR6ET26_9SPHI</name>
<organism evidence="7 8">
    <name type="scientific">Pedobacter gandavensis</name>
    <dbReference type="NCBI Taxonomy" id="2679963"/>
    <lineage>
        <taxon>Bacteria</taxon>
        <taxon>Pseudomonadati</taxon>
        <taxon>Bacteroidota</taxon>
        <taxon>Sphingobacteriia</taxon>
        <taxon>Sphingobacteriales</taxon>
        <taxon>Sphingobacteriaceae</taxon>
        <taxon>Pedobacter</taxon>
    </lineage>
</organism>
<comment type="caution">
    <text evidence="7">The sequence shown here is derived from an EMBL/GenBank/DDBJ whole genome shotgun (WGS) entry which is preliminary data.</text>
</comment>
<evidence type="ECO:0000256" key="1">
    <source>
        <dbReference type="ARBA" id="ARBA00004651"/>
    </source>
</evidence>
<feature type="transmembrane region" description="Helical" evidence="6">
    <location>
        <begin position="20"/>
        <end position="40"/>
    </location>
</feature>
<evidence type="ECO:0000256" key="2">
    <source>
        <dbReference type="ARBA" id="ARBA00022475"/>
    </source>
</evidence>
<evidence type="ECO:0000256" key="4">
    <source>
        <dbReference type="ARBA" id="ARBA00022989"/>
    </source>
</evidence>